<dbReference type="EMBL" id="CAJVQC010004029">
    <property type="protein sequence ID" value="CAG8535417.1"/>
    <property type="molecule type" value="Genomic_DNA"/>
</dbReference>
<accession>A0ACA9LKC2</accession>
<dbReference type="Proteomes" id="UP000789920">
    <property type="component" value="Unassembled WGS sequence"/>
</dbReference>
<evidence type="ECO:0000313" key="2">
    <source>
        <dbReference type="Proteomes" id="UP000789920"/>
    </source>
</evidence>
<name>A0ACA9LKC2_9GLOM</name>
<keyword evidence="2" id="KW-1185">Reference proteome</keyword>
<comment type="caution">
    <text evidence="1">The sequence shown here is derived from an EMBL/GenBank/DDBJ whole genome shotgun (WGS) entry which is preliminary data.</text>
</comment>
<protein>
    <submittedName>
        <fullName evidence="1">14258_t:CDS:1</fullName>
    </submittedName>
</protein>
<gene>
    <name evidence="1" type="ORF">RPERSI_LOCUS3321</name>
</gene>
<evidence type="ECO:0000313" key="1">
    <source>
        <dbReference type="EMBL" id="CAG8535417.1"/>
    </source>
</evidence>
<reference evidence="1" key="1">
    <citation type="submission" date="2021-06" db="EMBL/GenBank/DDBJ databases">
        <authorList>
            <person name="Kallberg Y."/>
            <person name="Tangrot J."/>
            <person name="Rosling A."/>
        </authorList>
    </citation>
    <scope>NUCLEOTIDE SEQUENCE</scope>
    <source>
        <strain evidence="1">MA461A</strain>
    </source>
</reference>
<organism evidence="1 2">
    <name type="scientific">Racocetra persica</name>
    <dbReference type="NCBI Taxonomy" id="160502"/>
    <lineage>
        <taxon>Eukaryota</taxon>
        <taxon>Fungi</taxon>
        <taxon>Fungi incertae sedis</taxon>
        <taxon>Mucoromycota</taxon>
        <taxon>Glomeromycotina</taxon>
        <taxon>Glomeromycetes</taxon>
        <taxon>Diversisporales</taxon>
        <taxon>Gigasporaceae</taxon>
        <taxon>Racocetra</taxon>
    </lineage>
</organism>
<proteinExistence type="predicted"/>
<sequence length="168" mass="19461">MKVKGNETYKRGCYSKGRSWVNTNIANQKGNYKTYNYTGEVIKDTKAASSIKGKAFEHYLRPVNTDRTDSISLVKDEVQMLAIHDQNLSNNAEEQYNSGWCYQNGKNSNKDGQKVLERSWKTREGQDCNDKIVTQITNPIKKNYFMNEVKCIPITWAIEKFGQYLRRP</sequence>